<reference evidence="1" key="1">
    <citation type="submission" date="2023-02" db="EMBL/GenBank/DDBJ databases">
        <title>Pathogen: clinical or host-associated sample.</title>
        <authorList>
            <person name="Hergert J."/>
            <person name="Casey R."/>
            <person name="Wagner J."/>
            <person name="Young E.L."/>
            <person name="Oakeson K.F."/>
        </authorList>
    </citation>
    <scope>NUCLEOTIDE SEQUENCE</scope>
    <source>
        <strain evidence="1">2022CK-00830</strain>
    </source>
</reference>
<dbReference type="Proteomes" id="UP001220962">
    <property type="component" value="Chromosome"/>
</dbReference>
<evidence type="ECO:0000313" key="1">
    <source>
        <dbReference type="EMBL" id="WDH83459.1"/>
    </source>
</evidence>
<organism evidence="1 2">
    <name type="scientific">Paenibacillus urinalis</name>
    <dbReference type="NCBI Taxonomy" id="521520"/>
    <lineage>
        <taxon>Bacteria</taxon>
        <taxon>Bacillati</taxon>
        <taxon>Bacillota</taxon>
        <taxon>Bacilli</taxon>
        <taxon>Bacillales</taxon>
        <taxon>Paenibacillaceae</taxon>
        <taxon>Paenibacillus</taxon>
    </lineage>
</organism>
<evidence type="ECO:0008006" key="3">
    <source>
        <dbReference type="Google" id="ProtNLM"/>
    </source>
</evidence>
<accession>A0AAX3N452</accession>
<dbReference type="EMBL" id="CP118101">
    <property type="protein sequence ID" value="WDH83459.1"/>
    <property type="molecule type" value="Genomic_DNA"/>
</dbReference>
<name>A0AAX3N452_9BACL</name>
<gene>
    <name evidence="1" type="ORF">PUW23_04225</name>
</gene>
<proteinExistence type="predicted"/>
<sequence length="259" mass="27526">MIKPRVELFAKLSTTNHISEPPKSFIDQVGDTAKDLAGGLKKGLGNVVESLKDTGTDIVKNPIGTLGDMAYNATVGTAEDIIGFASWGKDMVLNEGEREAFLEEVQVKADASGKANFIGEQAGVMLGSFLVGRLGIKGGPNLKNDSGGVGGNPKLSSEETEKLKFITSNLPKDPQELINVGWKDGTPPGMAKNTTSREYIDPETGLKVRFDPGKPGANGFEGKDHYHVINPNRTTKADYYLDSNGNPVAKGSKASHIVP</sequence>
<dbReference type="RefSeq" id="WP_274359551.1">
    <property type="nucleotide sequence ID" value="NZ_CP118101.1"/>
</dbReference>
<evidence type="ECO:0000313" key="2">
    <source>
        <dbReference type="Proteomes" id="UP001220962"/>
    </source>
</evidence>
<dbReference type="AlphaFoldDB" id="A0AAX3N452"/>
<protein>
    <recommendedName>
        <fullName evidence="3">HNH/Endo VII superfamily nuclease toxins domain-containing protein</fullName>
    </recommendedName>
</protein>